<sequence length="245" mass="28236">MNAKIEGFVTIQEYIVFCDLFVTHSKIGTILLNGNVEVNILLKSLDIAINSELTYQLFDNSIIIEANNFIKVLYEFFNKEIDVTLRFKFVSAQYKLLSKQCQKMCFKLLILDIDIKIHFFHLISPSLKCMNNNDVITFLPISEEFTECCKIDKHKNTELEIAFDNDLPSFLNQTEKMSLVPLRKSIANCIHKLHKNDHIAAHQCCIPIIKENFDKELLTKIILWPVFVQLSSTLEFGNLCGFCGC</sequence>
<dbReference type="Proteomes" id="UP000095281">
    <property type="component" value="Unplaced"/>
</dbReference>
<dbReference type="AlphaFoldDB" id="A0A1I8BIF5"/>
<protein>
    <submittedName>
        <fullName evidence="2">Uncharacterized protein</fullName>
    </submittedName>
</protein>
<reference evidence="2" key="1">
    <citation type="submission" date="2016-11" db="UniProtKB">
        <authorList>
            <consortium name="WormBaseParasite"/>
        </authorList>
    </citation>
    <scope>IDENTIFICATION</scope>
</reference>
<keyword evidence="1" id="KW-1185">Reference proteome</keyword>
<evidence type="ECO:0000313" key="1">
    <source>
        <dbReference type="Proteomes" id="UP000095281"/>
    </source>
</evidence>
<organism evidence="1 2">
    <name type="scientific">Meloidogyne hapla</name>
    <name type="common">Root-knot nematode worm</name>
    <dbReference type="NCBI Taxonomy" id="6305"/>
    <lineage>
        <taxon>Eukaryota</taxon>
        <taxon>Metazoa</taxon>
        <taxon>Ecdysozoa</taxon>
        <taxon>Nematoda</taxon>
        <taxon>Chromadorea</taxon>
        <taxon>Rhabditida</taxon>
        <taxon>Tylenchina</taxon>
        <taxon>Tylenchomorpha</taxon>
        <taxon>Tylenchoidea</taxon>
        <taxon>Meloidogynidae</taxon>
        <taxon>Meloidogyninae</taxon>
        <taxon>Meloidogyne</taxon>
    </lineage>
</organism>
<accession>A0A1I8BIF5</accession>
<proteinExistence type="predicted"/>
<name>A0A1I8BIF5_MELHA</name>
<evidence type="ECO:0000313" key="2">
    <source>
        <dbReference type="WBParaSite" id="MhA1_Contig2646.frz3.gene2"/>
    </source>
</evidence>
<dbReference type="WBParaSite" id="MhA1_Contig2646.frz3.gene2">
    <property type="protein sequence ID" value="MhA1_Contig2646.frz3.gene2"/>
    <property type="gene ID" value="MhA1_Contig2646.frz3.gene2"/>
</dbReference>